<accession>E9B225</accession>
<feature type="compositionally biased region" description="Polar residues" evidence="1">
    <location>
        <begin position="106"/>
        <end position="121"/>
    </location>
</feature>
<dbReference type="PhylomeDB" id="E9B225"/>
<name>E9B225_LEIMU</name>
<dbReference type="RefSeq" id="XP_003877745.1">
    <property type="nucleotide sequence ID" value="XM_003877696.1"/>
</dbReference>
<sequence length="152" mass="17097">MPPSTDTTADIYLLTLPAVFGLVLPFVAAIGFYQCISYSRAKAIYEKRIFVMQKKLRHRLRHCEAAGVVTRHHKVRKHGFKGLPELSSDDDDHTSHGNSPGRENHNAPSDSRTSDQSNWQRPTHRSGESCPSFVLEDVSMLESEEGDSDDSW</sequence>
<evidence type="ECO:0000313" key="4">
    <source>
        <dbReference type="Proteomes" id="UP000007259"/>
    </source>
</evidence>
<gene>
    <name evidence="3" type="ORF">LMXM_30_2240</name>
</gene>
<dbReference type="OrthoDB" id="264860at2759"/>
<keyword evidence="2" id="KW-1133">Transmembrane helix</keyword>
<organism evidence="3 4">
    <name type="scientific">Leishmania mexicana (strain MHOM/GT/2001/U1103)</name>
    <dbReference type="NCBI Taxonomy" id="929439"/>
    <lineage>
        <taxon>Eukaryota</taxon>
        <taxon>Discoba</taxon>
        <taxon>Euglenozoa</taxon>
        <taxon>Kinetoplastea</taxon>
        <taxon>Metakinetoplastina</taxon>
        <taxon>Trypanosomatida</taxon>
        <taxon>Trypanosomatidae</taxon>
        <taxon>Leishmaniinae</taxon>
        <taxon>Leishmania</taxon>
    </lineage>
</organism>
<feature type="compositionally biased region" description="Acidic residues" evidence="1">
    <location>
        <begin position="142"/>
        <end position="152"/>
    </location>
</feature>
<reference evidence="3 4" key="1">
    <citation type="journal article" date="2011" name="Genome Res.">
        <title>Chromosome and gene copy number variation allow major structural change between species and strains of Leishmania.</title>
        <authorList>
            <person name="Rogers M.B."/>
            <person name="Hilley J.D."/>
            <person name="Dickens N.J."/>
            <person name="Wilkes J."/>
            <person name="Bates P.A."/>
            <person name="Depledge D.P."/>
            <person name="Harris D."/>
            <person name="Her Y."/>
            <person name="Herzyk P."/>
            <person name="Imamura H."/>
            <person name="Otto T.D."/>
            <person name="Sanders M."/>
            <person name="Seeger K."/>
            <person name="Dujardin J.C."/>
            <person name="Berriman M."/>
            <person name="Smith D.F."/>
            <person name="Hertz-Fowler C."/>
            <person name="Mottram J.C."/>
        </authorList>
    </citation>
    <scope>NUCLEOTIDE SEQUENCE [LARGE SCALE GENOMIC DNA]</scope>
    <source>
        <strain evidence="3 4">MHOM/GT/2001/U1103</strain>
    </source>
</reference>
<evidence type="ECO:0000313" key="3">
    <source>
        <dbReference type="EMBL" id="CBZ29282.1"/>
    </source>
</evidence>
<dbReference type="EMBL" id="FR799583">
    <property type="protein sequence ID" value="CBZ29282.1"/>
    <property type="molecule type" value="Genomic_DNA"/>
</dbReference>
<dbReference type="KEGG" id="lmi:LMXM_30_2240"/>
<dbReference type="AlphaFoldDB" id="E9B225"/>
<keyword evidence="4" id="KW-1185">Reference proteome</keyword>
<dbReference type="Proteomes" id="UP000007259">
    <property type="component" value="Chromosome 30"/>
</dbReference>
<protein>
    <submittedName>
        <fullName evidence="3">Uncharacterized protein</fullName>
    </submittedName>
</protein>
<feature type="region of interest" description="Disordered" evidence="1">
    <location>
        <begin position="74"/>
        <end position="152"/>
    </location>
</feature>
<dbReference type="VEuPathDB" id="TriTrypDB:LmxM.30.2240"/>
<evidence type="ECO:0000256" key="2">
    <source>
        <dbReference type="SAM" id="Phobius"/>
    </source>
</evidence>
<feature type="transmembrane region" description="Helical" evidence="2">
    <location>
        <begin position="12"/>
        <end position="33"/>
    </location>
</feature>
<proteinExistence type="predicted"/>
<evidence type="ECO:0000256" key="1">
    <source>
        <dbReference type="SAM" id="MobiDB-lite"/>
    </source>
</evidence>
<dbReference type="GeneID" id="13451989"/>
<keyword evidence="2" id="KW-0812">Transmembrane</keyword>
<dbReference type="OMA" id="EKRIFVM"/>
<keyword evidence="2" id="KW-0472">Membrane</keyword>